<proteinExistence type="predicted"/>
<dbReference type="InterPro" id="IPR027417">
    <property type="entry name" value="P-loop_NTPase"/>
</dbReference>
<protein>
    <recommendedName>
        <fullName evidence="4">Sulfotransferase family protein</fullName>
    </recommendedName>
</protein>
<reference evidence="2 3" key="1">
    <citation type="journal article" date="2019" name="Int. J. Syst. Evol. Microbiol.">
        <title>The Global Catalogue of Microorganisms (GCM) 10K type strain sequencing project: providing services to taxonomists for standard genome sequencing and annotation.</title>
        <authorList>
            <consortium name="The Broad Institute Genomics Platform"/>
            <consortium name="The Broad Institute Genome Sequencing Center for Infectious Disease"/>
            <person name="Wu L."/>
            <person name="Ma J."/>
        </authorList>
    </citation>
    <scope>NUCLEOTIDE SEQUENCE [LARGE SCALE GENOMIC DNA]</scope>
    <source>
        <strain evidence="2 3">JCM 14326</strain>
    </source>
</reference>
<evidence type="ECO:0000313" key="3">
    <source>
        <dbReference type="Proteomes" id="UP001501094"/>
    </source>
</evidence>
<organism evidence="2 3">
    <name type="scientific">Myceligenerans crystallogenes</name>
    <dbReference type="NCBI Taxonomy" id="316335"/>
    <lineage>
        <taxon>Bacteria</taxon>
        <taxon>Bacillati</taxon>
        <taxon>Actinomycetota</taxon>
        <taxon>Actinomycetes</taxon>
        <taxon>Micrococcales</taxon>
        <taxon>Promicromonosporaceae</taxon>
        <taxon>Myceligenerans</taxon>
    </lineage>
</organism>
<sequence length="415" mass="45696">MRMTTEPLPETTRLLHIGLPKTGSTALQHAAMTQRLRLREEGVVYPGKAENHHRGLSWLAGLKVDYLKDPVPRAPWWRALDRELGRFPGHRALLSFEMTCTTDAAGAAATVDAVGAQGDRPVHVVLVMRNLGGFVPSYWQESLKRGKTRTLDEYLRRALADPAAVASSGAFHRRDGMGLIERWAGVVGPENLSVIVLEKEHPTRLLDTFENLLALPAGILHEAEPRGVEANRGMTPAEAALVLKLNRMILAKWKAPEDEHRALVFKGAVNRLLANREPTAAEGRLMIPHWAADACAEAGFLLAESVREAGVRVVGDLAELERTAKYTEEDVSVPPEQIPFDVALESLLGMYAGATGWDASHKKMIRRGPTAEELTEQLAGAKEEIARLTAELRELRATKSRGGRYRALLRAGLRR</sequence>
<evidence type="ECO:0000256" key="1">
    <source>
        <dbReference type="SAM" id="Coils"/>
    </source>
</evidence>
<accession>A0ABN2NBH5</accession>
<dbReference type="EMBL" id="BAAANL010000003">
    <property type="protein sequence ID" value="GAA1861760.1"/>
    <property type="molecule type" value="Genomic_DNA"/>
</dbReference>
<gene>
    <name evidence="2" type="ORF">GCM10009751_19390</name>
</gene>
<keyword evidence="3" id="KW-1185">Reference proteome</keyword>
<dbReference type="SUPFAM" id="SSF52540">
    <property type="entry name" value="P-loop containing nucleoside triphosphate hydrolases"/>
    <property type="match status" value="1"/>
</dbReference>
<name>A0ABN2NBH5_9MICO</name>
<evidence type="ECO:0008006" key="4">
    <source>
        <dbReference type="Google" id="ProtNLM"/>
    </source>
</evidence>
<dbReference type="Proteomes" id="UP001501094">
    <property type="component" value="Unassembled WGS sequence"/>
</dbReference>
<comment type="caution">
    <text evidence="2">The sequence shown here is derived from an EMBL/GenBank/DDBJ whole genome shotgun (WGS) entry which is preliminary data.</text>
</comment>
<keyword evidence="1" id="KW-0175">Coiled coil</keyword>
<evidence type="ECO:0000313" key="2">
    <source>
        <dbReference type="EMBL" id="GAA1861760.1"/>
    </source>
</evidence>
<feature type="coiled-coil region" evidence="1">
    <location>
        <begin position="371"/>
        <end position="398"/>
    </location>
</feature>